<reference evidence="8" key="1">
    <citation type="journal article" date="2014" name="Genome Announc.">
        <title>Genome sequence and annotation of Acremonium chrysogenum, producer of the beta-lactam antibiotic cephalosporin C.</title>
        <authorList>
            <person name="Terfehr D."/>
            <person name="Dahlmann T.A."/>
            <person name="Specht T."/>
            <person name="Zadra I."/>
            <person name="Kuernsteiner H."/>
            <person name="Kueck U."/>
        </authorList>
    </citation>
    <scope>NUCLEOTIDE SEQUENCE [LARGE SCALE GENOMIC DNA]</scope>
    <source>
        <strain evidence="8">ATCC 11550 / CBS 779.69 / DSM 880 / IAM 14645 / JCM 23072 / IMI 49137</strain>
    </source>
</reference>
<dbReference type="AlphaFoldDB" id="A0A086T2H9"/>
<dbReference type="GO" id="GO:0005886">
    <property type="term" value="C:plasma membrane"/>
    <property type="evidence" value="ECO:0007669"/>
    <property type="project" value="InterPro"/>
</dbReference>
<feature type="compositionally biased region" description="Basic residues" evidence="5">
    <location>
        <begin position="539"/>
        <end position="548"/>
    </location>
</feature>
<organism evidence="7 8">
    <name type="scientific">Hapsidospora chrysogenum (strain ATCC 11550 / CBS 779.69 / DSM 880 / IAM 14645 / JCM 23072 / IMI 49137)</name>
    <name type="common">Acremonium chrysogenum</name>
    <dbReference type="NCBI Taxonomy" id="857340"/>
    <lineage>
        <taxon>Eukaryota</taxon>
        <taxon>Fungi</taxon>
        <taxon>Dikarya</taxon>
        <taxon>Ascomycota</taxon>
        <taxon>Pezizomycotina</taxon>
        <taxon>Sordariomycetes</taxon>
        <taxon>Hypocreomycetidae</taxon>
        <taxon>Hypocreales</taxon>
        <taxon>Bionectriaceae</taxon>
        <taxon>Hapsidospora</taxon>
    </lineage>
</organism>
<evidence type="ECO:0000256" key="4">
    <source>
        <dbReference type="ARBA" id="ARBA00023136"/>
    </source>
</evidence>
<feature type="compositionally biased region" description="Polar residues" evidence="5">
    <location>
        <begin position="169"/>
        <end position="188"/>
    </location>
</feature>
<dbReference type="GO" id="GO:0032153">
    <property type="term" value="C:cell division site"/>
    <property type="evidence" value="ECO:0007669"/>
    <property type="project" value="TreeGrafter"/>
</dbReference>
<keyword evidence="2 6" id="KW-0812">Transmembrane</keyword>
<evidence type="ECO:0000256" key="3">
    <source>
        <dbReference type="ARBA" id="ARBA00022989"/>
    </source>
</evidence>
<comment type="caution">
    <text evidence="7">The sequence shown here is derived from an EMBL/GenBank/DDBJ whole genome shotgun (WGS) entry which is preliminary data.</text>
</comment>
<feature type="compositionally biased region" description="Gly residues" evidence="5">
    <location>
        <begin position="566"/>
        <end position="578"/>
    </location>
</feature>
<dbReference type="Pfam" id="PF06687">
    <property type="entry name" value="SUR7"/>
    <property type="match status" value="1"/>
</dbReference>
<name>A0A086T2H9_HAPC1</name>
<evidence type="ECO:0000256" key="1">
    <source>
        <dbReference type="ARBA" id="ARBA00004141"/>
    </source>
</evidence>
<feature type="compositionally biased region" description="Gly residues" evidence="5">
    <location>
        <begin position="246"/>
        <end position="255"/>
    </location>
</feature>
<accession>A0A086T2H9</accession>
<feature type="transmembrane region" description="Helical" evidence="6">
    <location>
        <begin position="12"/>
        <end position="32"/>
    </location>
</feature>
<feature type="compositionally biased region" description="Pro residues" evidence="5">
    <location>
        <begin position="450"/>
        <end position="466"/>
    </location>
</feature>
<evidence type="ECO:0000256" key="5">
    <source>
        <dbReference type="SAM" id="MobiDB-lite"/>
    </source>
</evidence>
<feature type="transmembrane region" description="Helical" evidence="6">
    <location>
        <begin position="76"/>
        <end position="98"/>
    </location>
</feature>
<proteinExistence type="predicted"/>
<keyword evidence="8" id="KW-1185">Reference proteome</keyword>
<evidence type="ECO:0000256" key="2">
    <source>
        <dbReference type="ARBA" id="ARBA00022692"/>
    </source>
</evidence>
<dbReference type="InterPro" id="IPR051380">
    <property type="entry name" value="pH-response_reg_palI/RIM9"/>
</dbReference>
<sequence length="589" mass="62569">MPDGVRETLSSILILHPVAALLVLIMLILAVASHFHSPAHSARFLLALFIFTVITFLVCLASFVIDILMFLPNIAWGSYIVLASTIMVAISAVVVCAMRRSLISRKTRRKKIAENAEMNGENFYNRDAHDKPFDFAPAVPGTVTTVGATDALPTFATFEQSKKEEQTSDDNIPLTQRSPSTGPGSSRINDLPNPGGMAAMNARARSPELDRYGNPLDGSQGGYGISSGPSMESMRSRGSQGHRGGRGGYGRGGYDMYGAPTRGRGGYGPPGRGGYGPRGGRGGYGPPPRGGYGPGPMRGGRSPPLGYGPQFDRRPSPAEVYGGPMGRRPSEAGNGGYDPYNPDGDLARAESPPPMPGTEPRSGQAVEMDATSAGRAQGYVPYSGQVRDDDSDVAGMVGLQQGQRADRHDTYMSEGSRYNTEDQQQYMPARAAWDQGDGRNSPRALSPLHVPRPPGGPADRSTPPPAAQGGPDNYYEDVDPRFAGPSSGGYHPEPAHEDVRAYNGGARSPAGSERSNFTSISQRGVNPHWSPAPPMPHQQGRRPPRPHRQRQDMILDNPDFQVPGARPGGGQRGPGPGTVPGSAYPHGAL</sequence>
<keyword evidence="3 6" id="KW-1133">Transmembrane helix</keyword>
<feature type="compositionally biased region" description="Polar residues" evidence="5">
    <location>
        <begin position="513"/>
        <end position="524"/>
    </location>
</feature>
<dbReference type="Proteomes" id="UP000029964">
    <property type="component" value="Unassembled WGS sequence"/>
</dbReference>
<dbReference type="InterPro" id="IPR009571">
    <property type="entry name" value="SUR7/Rim9-like_fungi"/>
</dbReference>
<dbReference type="GO" id="GO:0035838">
    <property type="term" value="C:growing cell tip"/>
    <property type="evidence" value="ECO:0007669"/>
    <property type="project" value="TreeGrafter"/>
</dbReference>
<protein>
    <submittedName>
        <fullName evidence="7">pH-response regulator protein-like protein</fullName>
    </submittedName>
</protein>
<dbReference type="OrthoDB" id="2354757at2759"/>
<comment type="subcellular location">
    <subcellularLocation>
        <location evidence="1">Membrane</location>
        <topology evidence="1">Multi-pass membrane protein</topology>
    </subcellularLocation>
</comment>
<evidence type="ECO:0000313" key="7">
    <source>
        <dbReference type="EMBL" id="KFH43561.1"/>
    </source>
</evidence>
<dbReference type="STRING" id="857340.A0A086T2H9"/>
<feature type="transmembrane region" description="Helical" evidence="6">
    <location>
        <begin position="44"/>
        <end position="70"/>
    </location>
</feature>
<dbReference type="PANTHER" id="PTHR28013:SF3">
    <property type="entry name" value="PROTEIN DCV1-RELATED"/>
    <property type="match status" value="1"/>
</dbReference>
<dbReference type="PANTHER" id="PTHR28013">
    <property type="entry name" value="PROTEIN DCV1-RELATED"/>
    <property type="match status" value="1"/>
</dbReference>
<evidence type="ECO:0000256" key="6">
    <source>
        <dbReference type="SAM" id="Phobius"/>
    </source>
</evidence>
<dbReference type="EMBL" id="JPKY01000066">
    <property type="protein sequence ID" value="KFH43561.1"/>
    <property type="molecule type" value="Genomic_DNA"/>
</dbReference>
<evidence type="ECO:0000313" key="8">
    <source>
        <dbReference type="Proteomes" id="UP000029964"/>
    </source>
</evidence>
<keyword evidence="4 6" id="KW-0472">Membrane</keyword>
<feature type="region of interest" description="Disordered" evidence="5">
    <location>
        <begin position="156"/>
        <end position="589"/>
    </location>
</feature>
<feature type="compositionally biased region" description="Gly residues" evidence="5">
    <location>
        <begin position="263"/>
        <end position="298"/>
    </location>
</feature>
<dbReference type="HOGENOM" id="CLU_016694_1_0_1"/>
<feature type="compositionally biased region" description="Polar residues" evidence="5">
    <location>
        <begin position="416"/>
        <end position="426"/>
    </location>
</feature>
<gene>
    <name evidence="7" type="ORF">ACRE_056830</name>
</gene>